<comment type="caution">
    <text evidence="2">The sequence shown here is derived from an EMBL/GenBank/DDBJ whole genome shotgun (WGS) entry which is preliminary data.</text>
</comment>
<dbReference type="EMBL" id="BMAT01008308">
    <property type="protein sequence ID" value="GFR81969.1"/>
    <property type="molecule type" value="Genomic_DNA"/>
</dbReference>
<name>A0AAV4G9M8_9GAST</name>
<accession>A0AAV4G9M8</accession>
<organism evidence="2 3">
    <name type="scientific">Elysia marginata</name>
    <dbReference type="NCBI Taxonomy" id="1093978"/>
    <lineage>
        <taxon>Eukaryota</taxon>
        <taxon>Metazoa</taxon>
        <taxon>Spiralia</taxon>
        <taxon>Lophotrochozoa</taxon>
        <taxon>Mollusca</taxon>
        <taxon>Gastropoda</taxon>
        <taxon>Heterobranchia</taxon>
        <taxon>Euthyneura</taxon>
        <taxon>Panpulmonata</taxon>
        <taxon>Sacoglossa</taxon>
        <taxon>Placobranchoidea</taxon>
        <taxon>Plakobranchidae</taxon>
        <taxon>Elysia</taxon>
    </lineage>
</organism>
<feature type="region of interest" description="Disordered" evidence="1">
    <location>
        <begin position="32"/>
        <end position="51"/>
    </location>
</feature>
<protein>
    <submittedName>
        <fullName evidence="2">Uncharacterized protein</fullName>
    </submittedName>
</protein>
<evidence type="ECO:0000313" key="2">
    <source>
        <dbReference type="EMBL" id="GFR81969.1"/>
    </source>
</evidence>
<proteinExistence type="predicted"/>
<dbReference type="AlphaFoldDB" id="A0AAV4G9M8"/>
<sequence>MRNTISREGNREITQKQLVELGGKARQTLRRQTGSQYCHRSTNQDTPTGVTSGLSSTQVNFNACFFLKVRFQKGNEQPKAADRIRNLERFIKFLSQPYQTHLFLQRADWACLGLLLTTNPHTYSHSLLERH</sequence>
<gene>
    <name evidence="2" type="ORF">ElyMa_004084700</name>
</gene>
<keyword evidence="3" id="KW-1185">Reference proteome</keyword>
<dbReference type="Proteomes" id="UP000762676">
    <property type="component" value="Unassembled WGS sequence"/>
</dbReference>
<reference evidence="2 3" key="1">
    <citation type="journal article" date="2021" name="Elife">
        <title>Chloroplast acquisition without the gene transfer in kleptoplastic sea slugs, Plakobranchus ocellatus.</title>
        <authorList>
            <person name="Maeda T."/>
            <person name="Takahashi S."/>
            <person name="Yoshida T."/>
            <person name="Shimamura S."/>
            <person name="Takaki Y."/>
            <person name="Nagai Y."/>
            <person name="Toyoda A."/>
            <person name="Suzuki Y."/>
            <person name="Arimoto A."/>
            <person name="Ishii H."/>
            <person name="Satoh N."/>
            <person name="Nishiyama T."/>
            <person name="Hasebe M."/>
            <person name="Maruyama T."/>
            <person name="Minagawa J."/>
            <person name="Obokata J."/>
            <person name="Shigenobu S."/>
        </authorList>
    </citation>
    <scope>NUCLEOTIDE SEQUENCE [LARGE SCALE GENOMIC DNA]</scope>
</reference>
<evidence type="ECO:0000313" key="3">
    <source>
        <dbReference type="Proteomes" id="UP000762676"/>
    </source>
</evidence>
<evidence type="ECO:0000256" key="1">
    <source>
        <dbReference type="SAM" id="MobiDB-lite"/>
    </source>
</evidence>